<evidence type="ECO:0000256" key="1">
    <source>
        <dbReference type="SAM" id="MobiDB-lite"/>
    </source>
</evidence>
<accession>A0A9J5YLW5</accession>
<reference evidence="2 3" key="1">
    <citation type="submission" date="2020-09" db="EMBL/GenBank/DDBJ databases">
        <title>De no assembly of potato wild relative species, Solanum commersonii.</title>
        <authorList>
            <person name="Cho K."/>
        </authorList>
    </citation>
    <scope>NUCLEOTIDE SEQUENCE [LARGE SCALE GENOMIC DNA]</scope>
    <source>
        <strain evidence="2">LZ3.2</strain>
        <tissue evidence="2">Leaf</tissue>
    </source>
</reference>
<name>A0A9J5YLW5_SOLCO</name>
<evidence type="ECO:0000313" key="2">
    <source>
        <dbReference type="EMBL" id="KAG5601747.1"/>
    </source>
</evidence>
<proteinExistence type="predicted"/>
<feature type="region of interest" description="Disordered" evidence="1">
    <location>
        <begin position="55"/>
        <end position="76"/>
    </location>
</feature>
<organism evidence="2 3">
    <name type="scientific">Solanum commersonii</name>
    <name type="common">Commerson's wild potato</name>
    <name type="synonym">Commerson's nightshade</name>
    <dbReference type="NCBI Taxonomy" id="4109"/>
    <lineage>
        <taxon>Eukaryota</taxon>
        <taxon>Viridiplantae</taxon>
        <taxon>Streptophyta</taxon>
        <taxon>Embryophyta</taxon>
        <taxon>Tracheophyta</taxon>
        <taxon>Spermatophyta</taxon>
        <taxon>Magnoliopsida</taxon>
        <taxon>eudicotyledons</taxon>
        <taxon>Gunneridae</taxon>
        <taxon>Pentapetalae</taxon>
        <taxon>asterids</taxon>
        <taxon>lamiids</taxon>
        <taxon>Solanales</taxon>
        <taxon>Solanaceae</taxon>
        <taxon>Solanoideae</taxon>
        <taxon>Solaneae</taxon>
        <taxon>Solanum</taxon>
    </lineage>
</organism>
<gene>
    <name evidence="2" type="ORF">H5410_033117</name>
</gene>
<sequence length="76" mass="8466">MAQLHITEDMTLDRKEWRSRIKVEVSLDPKSIKFALIHIGHAAHIYANRPKGLDPFPAGPGDRKVGQSPKFTAAGF</sequence>
<keyword evidence="3" id="KW-1185">Reference proteome</keyword>
<dbReference type="Proteomes" id="UP000824120">
    <property type="component" value="Chromosome 6"/>
</dbReference>
<dbReference type="AlphaFoldDB" id="A0A9J5YLW5"/>
<protein>
    <submittedName>
        <fullName evidence="2">Uncharacterized protein</fullName>
    </submittedName>
</protein>
<comment type="caution">
    <text evidence="2">The sequence shown here is derived from an EMBL/GenBank/DDBJ whole genome shotgun (WGS) entry which is preliminary data.</text>
</comment>
<dbReference type="EMBL" id="JACXVP010000006">
    <property type="protein sequence ID" value="KAG5601747.1"/>
    <property type="molecule type" value="Genomic_DNA"/>
</dbReference>
<evidence type="ECO:0000313" key="3">
    <source>
        <dbReference type="Proteomes" id="UP000824120"/>
    </source>
</evidence>